<sequence length="583" mass="64248">MPEQSGVTPPPDPGSTLSLNPGATPNPDSTLPDQSSATPPPDTLPQPPGAATDPGSTLPEQPGATPPPDPGSTLSQNPDATPDLGSTPSQPTDTTPDNDSIMSRYLQGLSPAPIRQRPELTPIPDLRLSLGVRQTPSDPCHFTLVPPISPGKDSVVMNNIARKIDTITAKLETKDMELELLNVEMKAAYHTIEVLQQRLTELEQHICGARGRHSAEVHPACPSPPPPPPRSCLLLGDTNLRQVLRSDLQDSCRVRTIPEANMDILRSWVAERLVKAPSEVTPSPRCPRNVSCRHHHHHHASRAGAASVKSYPSAASSTSRRLKDGTRRRPQEFDGTVSWEAYKTQFELLASARQWSRPEMAMQLVWALKGPALEVLNQLPAAQRCSYSKVTATLERRYGYQHQTEVFRTRFRARLRGPGETLTRLAQDLEVLVRRAYPEASEEMITILLRDQFVDAIDNQQLRIYVQQAHPKDLQEALARGLEMESFLRTTRERPSGNYVPQRVKAKKGAVQKAYSSPSPPLGEFRGKCYSCGQQGHTKRYCPQGSSSRKAVNGRAGQYQYKPCCWNCGQGHKMAECALISQG</sequence>
<feature type="compositionally biased region" description="Basic residues" evidence="3">
    <location>
        <begin position="291"/>
        <end position="301"/>
    </location>
</feature>
<keyword evidence="6" id="KW-1185">Reference proteome</keyword>
<dbReference type="GO" id="GO:0003676">
    <property type="term" value="F:nucleic acid binding"/>
    <property type="evidence" value="ECO:0007669"/>
    <property type="project" value="InterPro"/>
</dbReference>
<evidence type="ECO:0000256" key="2">
    <source>
        <dbReference type="SAM" id="Coils"/>
    </source>
</evidence>
<keyword evidence="1" id="KW-0862">Zinc</keyword>
<keyword evidence="1" id="KW-0479">Metal-binding</keyword>
<feature type="region of interest" description="Disordered" evidence="3">
    <location>
        <begin position="279"/>
        <end position="332"/>
    </location>
</feature>
<feature type="coiled-coil region" evidence="2">
    <location>
        <begin position="178"/>
        <end position="205"/>
    </location>
</feature>
<feature type="compositionally biased region" description="Low complexity" evidence="3">
    <location>
        <begin position="86"/>
        <end position="100"/>
    </location>
</feature>
<dbReference type="InterPro" id="IPR036875">
    <property type="entry name" value="Znf_CCHC_sf"/>
</dbReference>
<dbReference type="SMART" id="SM00343">
    <property type="entry name" value="ZnF_C2HC"/>
    <property type="match status" value="2"/>
</dbReference>
<name>A0AAW0TXP5_SCYPA</name>
<feature type="domain" description="CCHC-type" evidence="4">
    <location>
        <begin position="528"/>
        <end position="544"/>
    </location>
</feature>
<dbReference type="GO" id="GO:0008270">
    <property type="term" value="F:zinc ion binding"/>
    <property type="evidence" value="ECO:0007669"/>
    <property type="project" value="UniProtKB-KW"/>
</dbReference>
<comment type="caution">
    <text evidence="5">The sequence shown here is derived from an EMBL/GenBank/DDBJ whole genome shotgun (WGS) entry which is preliminary data.</text>
</comment>
<feature type="region of interest" description="Disordered" evidence="3">
    <location>
        <begin position="1"/>
        <end position="103"/>
    </location>
</feature>
<dbReference type="Proteomes" id="UP001487740">
    <property type="component" value="Unassembled WGS sequence"/>
</dbReference>
<keyword evidence="1" id="KW-0863">Zinc-finger</keyword>
<protein>
    <recommendedName>
        <fullName evidence="4">CCHC-type domain-containing protein</fullName>
    </recommendedName>
</protein>
<organism evidence="5 6">
    <name type="scientific">Scylla paramamosain</name>
    <name type="common">Mud crab</name>
    <dbReference type="NCBI Taxonomy" id="85552"/>
    <lineage>
        <taxon>Eukaryota</taxon>
        <taxon>Metazoa</taxon>
        <taxon>Ecdysozoa</taxon>
        <taxon>Arthropoda</taxon>
        <taxon>Crustacea</taxon>
        <taxon>Multicrustacea</taxon>
        <taxon>Malacostraca</taxon>
        <taxon>Eumalacostraca</taxon>
        <taxon>Eucarida</taxon>
        <taxon>Decapoda</taxon>
        <taxon>Pleocyemata</taxon>
        <taxon>Brachyura</taxon>
        <taxon>Eubrachyura</taxon>
        <taxon>Portunoidea</taxon>
        <taxon>Portunidae</taxon>
        <taxon>Portuninae</taxon>
        <taxon>Scylla</taxon>
    </lineage>
</organism>
<feature type="compositionally biased region" description="Polar residues" evidence="3">
    <location>
        <begin position="15"/>
        <end position="37"/>
    </location>
</feature>
<proteinExistence type="predicted"/>
<dbReference type="PANTHER" id="PTHR45823">
    <property type="entry name" value="T-SNARE COILED-COIL HOMOLOGY DOMAIN-CONTAINING PROTEIN"/>
    <property type="match status" value="1"/>
</dbReference>
<evidence type="ECO:0000259" key="4">
    <source>
        <dbReference type="PROSITE" id="PS50158"/>
    </source>
</evidence>
<dbReference type="SUPFAM" id="SSF57756">
    <property type="entry name" value="Retrovirus zinc finger-like domains"/>
    <property type="match status" value="1"/>
</dbReference>
<accession>A0AAW0TXP5</accession>
<feature type="compositionally biased region" description="Pro residues" evidence="3">
    <location>
        <begin position="38"/>
        <end position="48"/>
    </location>
</feature>
<evidence type="ECO:0000313" key="5">
    <source>
        <dbReference type="EMBL" id="KAK8392548.1"/>
    </source>
</evidence>
<feature type="compositionally biased region" description="Basic and acidic residues" evidence="3">
    <location>
        <begin position="321"/>
        <end position="332"/>
    </location>
</feature>
<reference evidence="5 6" key="1">
    <citation type="submission" date="2023-03" db="EMBL/GenBank/DDBJ databases">
        <title>High-quality genome of Scylla paramamosain provides insights in environmental adaptation.</title>
        <authorList>
            <person name="Zhang L."/>
        </authorList>
    </citation>
    <scope>NUCLEOTIDE SEQUENCE [LARGE SCALE GENOMIC DNA]</scope>
    <source>
        <strain evidence="5">LZ_2023a</strain>
        <tissue evidence="5">Muscle</tissue>
    </source>
</reference>
<dbReference type="EMBL" id="JARAKH010000022">
    <property type="protein sequence ID" value="KAK8392548.1"/>
    <property type="molecule type" value="Genomic_DNA"/>
</dbReference>
<evidence type="ECO:0000256" key="1">
    <source>
        <dbReference type="PROSITE-ProRule" id="PRU00047"/>
    </source>
</evidence>
<evidence type="ECO:0000313" key="6">
    <source>
        <dbReference type="Proteomes" id="UP001487740"/>
    </source>
</evidence>
<keyword evidence="2" id="KW-0175">Coiled coil</keyword>
<dbReference type="InterPro" id="IPR001878">
    <property type="entry name" value="Znf_CCHC"/>
</dbReference>
<evidence type="ECO:0000256" key="3">
    <source>
        <dbReference type="SAM" id="MobiDB-lite"/>
    </source>
</evidence>
<gene>
    <name evidence="5" type="ORF">O3P69_014741</name>
</gene>
<dbReference type="PANTHER" id="PTHR45823:SF1">
    <property type="entry name" value="T-SNARE COILED-COIL HOMOLOGY DOMAIN-CONTAINING PROTEIN"/>
    <property type="match status" value="1"/>
</dbReference>
<dbReference type="AlphaFoldDB" id="A0AAW0TXP5"/>
<dbReference type="PROSITE" id="PS50158">
    <property type="entry name" value="ZF_CCHC"/>
    <property type="match status" value="1"/>
</dbReference>
<dbReference type="Gene3D" id="4.10.60.10">
    <property type="entry name" value="Zinc finger, CCHC-type"/>
    <property type="match status" value="1"/>
</dbReference>